<evidence type="ECO:0000256" key="1">
    <source>
        <dbReference type="SAM" id="Phobius"/>
    </source>
</evidence>
<evidence type="ECO:0000313" key="3">
    <source>
        <dbReference type="Proteomes" id="UP001596997"/>
    </source>
</evidence>
<sequence>MIITPVLIISCIIIVVLLYLFLNAIDNSKKILNIVLAIIITPLVYFYIWYPISNIFIPYHHHKKFDAEAWEEKPGLRYEMIDNMIETNFLIGKSKNEVANMLGEVQWLSWDFDANNYNPDAWNYGLGLTPGAFTDQKEDVEIIFSNNKVSKVILSKSEYTYEPKKAPESNKVLDSINTQFKK</sequence>
<reference evidence="3" key="1">
    <citation type="journal article" date="2019" name="Int. J. Syst. Evol. Microbiol.">
        <title>The Global Catalogue of Microorganisms (GCM) 10K type strain sequencing project: providing services to taxonomists for standard genome sequencing and annotation.</title>
        <authorList>
            <consortium name="The Broad Institute Genomics Platform"/>
            <consortium name="The Broad Institute Genome Sequencing Center for Infectious Disease"/>
            <person name="Wu L."/>
            <person name="Ma J."/>
        </authorList>
    </citation>
    <scope>NUCLEOTIDE SEQUENCE [LARGE SCALE GENOMIC DNA]</scope>
    <source>
        <strain evidence="3">CCUG 62114</strain>
    </source>
</reference>
<feature type="transmembrane region" description="Helical" evidence="1">
    <location>
        <begin position="31"/>
        <end position="50"/>
    </location>
</feature>
<dbReference type="Proteomes" id="UP001596997">
    <property type="component" value="Unassembled WGS sequence"/>
</dbReference>
<organism evidence="2 3">
    <name type="scientific">Pseudofulvibacter geojedonensis</name>
    <dbReference type="NCBI Taxonomy" id="1123758"/>
    <lineage>
        <taxon>Bacteria</taxon>
        <taxon>Pseudomonadati</taxon>
        <taxon>Bacteroidota</taxon>
        <taxon>Flavobacteriia</taxon>
        <taxon>Flavobacteriales</taxon>
        <taxon>Flavobacteriaceae</taxon>
        <taxon>Pseudofulvibacter</taxon>
    </lineage>
</organism>
<keyword evidence="3" id="KW-1185">Reference proteome</keyword>
<comment type="caution">
    <text evidence="2">The sequence shown here is derived from an EMBL/GenBank/DDBJ whole genome shotgun (WGS) entry which is preliminary data.</text>
</comment>
<keyword evidence="1" id="KW-1133">Transmembrane helix</keyword>
<evidence type="ECO:0000313" key="2">
    <source>
        <dbReference type="EMBL" id="MFD0962582.1"/>
    </source>
</evidence>
<feature type="transmembrane region" description="Helical" evidence="1">
    <location>
        <begin position="6"/>
        <end position="24"/>
    </location>
</feature>
<accession>A0ABW3HYE4</accession>
<proteinExistence type="predicted"/>
<dbReference type="EMBL" id="JBHTJM010000002">
    <property type="protein sequence ID" value="MFD0962582.1"/>
    <property type="molecule type" value="Genomic_DNA"/>
</dbReference>
<keyword evidence="1" id="KW-0812">Transmembrane</keyword>
<name>A0ABW3HYE4_9FLAO</name>
<gene>
    <name evidence="2" type="ORF">ACFQ1O_01035</name>
</gene>
<keyword evidence="1" id="KW-0472">Membrane</keyword>
<protein>
    <submittedName>
        <fullName evidence="2">Uncharacterized protein</fullName>
    </submittedName>
</protein>
<dbReference type="RefSeq" id="WP_377712396.1">
    <property type="nucleotide sequence ID" value="NZ_JBHTJM010000002.1"/>
</dbReference>